<proteinExistence type="predicted"/>
<evidence type="ECO:0008006" key="3">
    <source>
        <dbReference type="Google" id="ProtNLM"/>
    </source>
</evidence>
<feature type="chain" id="PRO_5043605189" description="Lipoprotein" evidence="1">
    <location>
        <begin position="22"/>
        <end position="316"/>
    </location>
</feature>
<evidence type="ECO:0000256" key="1">
    <source>
        <dbReference type="SAM" id="SignalP"/>
    </source>
</evidence>
<gene>
    <name evidence="2" type="ORF">ABFV83_05400</name>
</gene>
<reference evidence="2" key="1">
    <citation type="submission" date="2024-06" db="EMBL/GenBank/DDBJ databases">
        <title>Lacrimispora cavernae sp. nov., a novel anaerobe isolated from bat guano pile inside a cave.</title>
        <authorList>
            <person name="Miller S.L."/>
            <person name="Lu N."/>
            <person name="King J."/>
            <person name="Sankaranarayanan K."/>
            <person name="Lawson P.A."/>
        </authorList>
    </citation>
    <scope>NUCLEOTIDE SEQUENCE</scope>
    <source>
        <strain evidence="2">BS-2</strain>
    </source>
</reference>
<accession>A0AAU7PS98</accession>
<dbReference type="PROSITE" id="PS51257">
    <property type="entry name" value="PROKAR_LIPOPROTEIN"/>
    <property type="match status" value="1"/>
</dbReference>
<dbReference type="RefSeq" id="WP_349947914.1">
    <property type="nucleotide sequence ID" value="NZ_CP157940.1"/>
</dbReference>
<feature type="signal peptide" evidence="1">
    <location>
        <begin position="1"/>
        <end position="21"/>
    </location>
</feature>
<organism evidence="2">
    <name type="scientific">Lacrimispora sp. BS-2</name>
    <dbReference type="NCBI Taxonomy" id="3151850"/>
    <lineage>
        <taxon>Bacteria</taxon>
        <taxon>Bacillati</taxon>
        <taxon>Bacillota</taxon>
        <taxon>Clostridia</taxon>
        <taxon>Lachnospirales</taxon>
        <taxon>Lachnospiraceae</taxon>
        <taxon>Lacrimispora</taxon>
    </lineage>
</organism>
<protein>
    <recommendedName>
        <fullName evidence="3">Lipoprotein</fullName>
    </recommendedName>
</protein>
<name>A0AAU7PS98_9FIRM</name>
<evidence type="ECO:0000313" key="2">
    <source>
        <dbReference type="EMBL" id="XBS55238.1"/>
    </source>
</evidence>
<dbReference type="AlphaFoldDB" id="A0AAU7PS98"/>
<keyword evidence="1" id="KW-0732">Signal</keyword>
<dbReference type="EMBL" id="CP157940">
    <property type="protein sequence ID" value="XBS55238.1"/>
    <property type="molecule type" value="Genomic_DNA"/>
</dbReference>
<sequence length="316" mass="35940">MKKLIVLIIICSFLVSCGLNSNTPKSKYTKFDTSIENKDNIKYLDVAKTGDNVSYSILNQEGEVETGFTYYLKENSLEKFINIANFIDTDMEYTLLTFVNFKQVNYEVEDETYNSFTALIAQNSDIQIPIKINNLNAGINDIIFLIILNPNKNLPKSSDNIKFEDVLYLRCNAIFGDDKIIKEYEYTDVSLVNGAERPVLLQEKSNNSMFELTSYDQELNKSKEAIISVGNRQETEEEYAVILLADWKPVPISKENVIYIKLDAKSTGLIPINISFDEAGLHKIVAIAIKKPYHYEDFRSIDVASSQWVIANALEP</sequence>